<name>A0ABQ9HGD3_9NEOP</name>
<gene>
    <name evidence="2" type="ORF">PR048_015046</name>
</gene>
<organism evidence="2 3">
    <name type="scientific">Dryococelus australis</name>
    <dbReference type="NCBI Taxonomy" id="614101"/>
    <lineage>
        <taxon>Eukaryota</taxon>
        <taxon>Metazoa</taxon>
        <taxon>Ecdysozoa</taxon>
        <taxon>Arthropoda</taxon>
        <taxon>Hexapoda</taxon>
        <taxon>Insecta</taxon>
        <taxon>Pterygota</taxon>
        <taxon>Neoptera</taxon>
        <taxon>Polyneoptera</taxon>
        <taxon>Phasmatodea</taxon>
        <taxon>Verophasmatodea</taxon>
        <taxon>Anareolatae</taxon>
        <taxon>Phasmatidae</taxon>
        <taxon>Eurycanthinae</taxon>
        <taxon>Dryococelus</taxon>
    </lineage>
</organism>
<comment type="caution">
    <text evidence="2">The sequence shown here is derived from an EMBL/GenBank/DDBJ whole genome shotgun (WGS) entry which is preliminary data.</text>
</comment>
<reference evidence="2 3" key="1">
    <citation type="submission" date="2023-02" db="EMBL/GenBank/DDBJ databases">
        <title>LHISI_Scaffold_Assembly.</title>
        <authorList>
            <person name="Stuart O.P."/>
            <person name="Cleave R."/>
            <person name="Magrath M.J.L."/>
            <person name="Mikheyev A.S."/>
        </authorList>
    </citation>
    <scope>NUCLEOTIDE SEQUENCE [LARGE SCALE GENOMIC DNA]</scope>
    <source>
        <strain evidence="2">Daus_M_001</strain>
        <tissue evidence="2">Leg muscle</tissue>
    </source>
</reference>
<keyword evidence="3" id="KW-1185">Reference proteome</keyword>
<evidence type="ECO:0000256" key="1">
    <source>
        <dbReference type="SAM" id="MobiDB-lite"/>
    </source>
</evidence>
<feature type="region of interest" description="Disordered" evidence="1">
    <location>
        <begin position="588"/>
        <end position="626"/>
    </location>
</feature>
<dbReference type="EMBL" id="JARBHB010000005">
    <property type="protein sequence ID" value="KAJ8883206.1"/>
    <property type="molecule type" value="Genomic_DNA"/>
</dbReference>
<accession>A0ABQ9HGD3</accession>
<dbReference type="Proteomes" id="UP001159363">
    <property type="component" value="Chromosome 4"/>
</dbReference>
<sequence>MAAGMPDGIPARAPGHVEACTRTKYGCRGNYMPVVGFPIGQFLKYRRPPVAQSVGAPTVWGAGGSGFESQCVYGKNHGPFKNADVCADLGVVMHVESLWLRCVFTGTSSASGTSASLFLSFPSLADIRKPVGELQQGQPSNWTGVDDISVHRLVAAGREHTSDTTLTDVLAVHERRRPAKSFLIRPPHFFHTSEIIIRVNDNENLQKSYDKHKKECELRSGQNKWTKIDLKEECALQPTLTCTSCSAYTNWRRLTILLQTSDHMHALIKKQKKHVLTESAKKTESPFAINEMDTADKYNLKQLTHELTPASSQATGISATEKRDLLFLCEAKYIKPQYHDIGAFASVDLYFGDDFRISLKWGAENLELRGCSRNLEHVLLPFWACPWVQKLLYLEPDLSGGSWIVTYTGAGTLAENGYEICYGNGYRVGPALLSPGIAGSVACMPIRRLSNEVPPRSQEQCGNHRFSCVLLVLGGIGRMTALTWKRPYAALFGTLQLASSLQLAYKGEAKHRIRPRGTRVTAYKCHRVLEDRKIRKYAPKRWYEKELLELKRKWKWSKMLKYKPIWSNAGMKGRGKREIPKKICRPAASSGTIPMRKSQSDPGRGLNPVAMVGGEQDNRSATAAPH</sequence>
<evidence type="ECO:0000313" key="2">
    <source>
        <dbReference type="EMBL" id="KAJ8883206.1"/>
    </source>
</evidence>
<proteinExistence type="predicted"/>
<evidence type="ECO:0000313" key="3">
    <source>
        <dbReference type="Proteomes" id="UP001159363"/>
    </source>
</evidence>
<protein>
    <submittedName>
        <fullName evidence="2">Uncharacterized protein</fullName>
    </submittedName>
</protein>